<gene>
    <name evidence="1" type="ORF">RhiirC2_287294</name>
</gene>
<evidence type="ECO:0000313" key="2">
    <source>
        <dbReference type="Proteomes" id="UP000233469"/>
    </source>
</evidence>
<dbReference type="VEuPathDB" id="FungiDB:FUN_005640"/>
<dbReference type="EMBL" id="LLXL01002996">
    <property type="protein sequence ID" value="PKK59555.1"/>
    <property type="molecule type" value="Genomic_DNA"/>
</dbReference>
<dbReference type="Proteomes" id="UP000233469">
    <property type="component" value="Unassembled WGS sequence"/>
</dbReference>
<dbReference type="VEuPathDB" id="FungiDB:RhiirA1_542661"/>
<proteinExistence type="predicted"/>
<sequence length="171" mass="19542">MIGEDLFIKVDGGHKTQIQFKLNLSAYTHNQNWFVTQGTSCMMAGNKYCPDVGIWFNTPTYDQLHRPFAGTCPPPDVYIEVFYNRDPDRALAFEKIPVIQQNLPGNPNPGVASVPSTPENPPNVRPTRAPYFFYWNGTNLSYYKIDWNEHLVLLCGWTMELNIVLDTISRP</sequence>
<reference evidence="1 2" key="1">
    <citation type="submission" date="2016-04" db="EMBL/GenBank/DDBJ databases">
        <title>Genome analyses suggest a sexual origin of heterokaryosis in a supposedly ancient asexual fungus.</title>
        <authorList>
            <person name="Ropars J."/>
            <person name="Sedzielewska K."/>
            <person name="Noel J."/>
            <person name="Charron P."/>
            <person name="Farinelli L."/>
            <person name="Marton T."/>
            <person name="Kruger M."/>
            <person name="Pelin A."/>
            <person name="Brachmann A."/>
            <person name="Corradi N."/>
        </authorList>
    </citation>
    <scope>NUCLEOTIDE SEQUENCE [LARGE SCALE GENOMIC DNA]</scope>
    <source>
        <strain evidence="1 2">C2</strain>
    </source>
</reference>
<comment type="caution">
    <text evidence="1">The sequence shown here is derived from an EMBL/GenBank/DDBJ whole genome shotgun (WGS) entry which is preliminary data.</text>
</comment>
<protein>
    <submittedName>
        <fullName evidence="1">Uncharacterized protein</fullName>
    </submittedName>
</protein>
<reference evidence="1 2" key="2">
    <citation type="submission" date="2017-10" db="EMBL/GenBank/DDBJ databases">
        <title>Extensive intraspecific genome diversity in a model arbuscular mycorrhizal fungus.</title>
        <authorList>
            <person name="Chen E.C.H."/>
            <person name="Morin E."/>
            <person name="Baudet D."/>
            <person name="Noel J."/>
            <person name="Ndikumana S."/>
            <person name="Charron P."/>
            <person name="St-Onge C."/>
            <person name="Giorgi J."/>
            <person name="Grigoriev I.V."/>
            <person name="Roux C."/>
            <person name="Martin F.M."/>
            <person name="Corradi N."/>
        </authorList>
    </citation>
    <scope>NUCLEOTIDE SEQUENCE [LARGE SCALE GENOMIC DNA]</scope>
    <source>
        <strain evidence="1 2">C2</strain>
    </source>
</reference>
<organism evidence="1 2">
    <name type="scientific">Rhizophagus irregularis</name>
    <dbReference type="NCBI Taxonomy" id="588596"/>
    <lineage>
        <taxon>Eukaryota</taxon>
        <taxon>Fungi</taxon>
        <taxon>Fungi incertae sedis</taxon>
        <taxon>Mucoromycota</taxon>
        <taxon>Glomeromycotina</taxon>
        <taxon>Glomeromycetes</taxon>
        <taxon>Glomerales</taxon>
        <taxon>Glomeraceae</taxon>
        <taxon>Rhizophagus</taxon>
    </lineage>
</organism>
<evidence type="ECO:0000313" key="1">
    <source>
        <dbReference type="EMBL" id="PKK59555.1"/>
    </source>
</evidence>
<name>A0A2N1MD36_9GLOM</name>
<accession>A0A2N1MD36</accession>
<dbReference type="AlphaFoldDB" id="A0A2N1MD36"/>